<feature type="signal peptide" evidence="1">
    <location>
        <begin position="1"/>
        <end position="22"/>
    </location>
</feature>
<dbReference type="Proteomes" id="UP000239872">
    <property type="component" value="Unassembled WGS sequence"/>
</dbReference>
<keyword evidence="1" id="KW-0732">Signal</keyword>
<protein>
    <recommendedName>
        <fullName evidence="4">Type IX secretion system membrane protein PorP/SprF</fullName>
    </recommendedName>
</protein>
<dbReference type="EMBL" id="PPSL01000001">
    <property type="protein sequence ID" value="PQJ12181.1"/>
    <property type="molecule type" value="Genomic_DNA"/>
</dbReference>
<dbReference type="NCBIfam" id="TIGR03519">
    <property type="entry name" value="T9SS_PorP_fam"/>
    <property type="match status" value="1"/>
</dbReference>
<accession>A0A2S7SZZ3</accession>
<organism evidence="2 3">
    <name type="scientific">Flavipsychrobacter stenotrophus</name>
    <dbReference type="NCBI Taxonomy" id="2077091"/>
    <lineage>
        <taxon>Bacteria</taxon>
        <taxon>Pseudomonadati</taxon>
        <taxon>Bacteroidota</taxon>
        <taxon>Chitinophagia</taxon>
        <taxon>Chitinophagales</taxon>
        <taxon>Chitinophagaceae</taxon>
        <taxon>Flavipsychrobacter</taxon>
    </lineage>
</organism>
<dbReference type="InterPro" id="IPR019861">
    <property type="entry name" value="PorP/SprF_Bacteroidetes"/>
</dbReference>
<reference evidence="2 3" key="1">
    <citation type="submission" date="2018-01" db="EMBL/GenBank/DDBJ databases">
        <title>A novel member of the phylum Bacteroidetes isolated from glacier ice.</title>
        <authorList>
            <person name="Liu Q."/>
            <person name="Xin Y.-H."/>
        </authorList>
    </citation>
    <scope>NUCLEOTIDE SEQUENCE [LARGE SCALE GENOMIC DNA]</scope>
    <source>
        <strain evidence="2 3">RB1R16</strain>
    </source>
</reference>
<dbReference type="OrthoDB" id="626665at2"/>
<comment type="caution">
    <text evidence="2">The sequence shown here is derived from an EMBL/GenBank/DDBJ whole genome shotgun (WGS) entry which is preliminary data.</text>
</comment>
<evidence type="ECO:0000313" key="2">
    <source>
        <dbReference type="EMBL" id="PQJ12181.1"/>
    </source>
</evidence>
<keyword evidence="3" id="KW-1185">Reference proteome</keyword>
<feature type="chain" id="PRO_5015784556" description="Type IX secretion system membrane protein PorP/SprF" evidence="1">
    <location>
        <begin position="23"/>
        <end position="318"/>
    </location>
</feature>
<proteinExistence type="predicted"/>
<name>A0A2S7SZZ3_9BACT</name>
<evidence type="ECO:0008006" key="4">
    <source>
        <dbReference type="Google" id="ProtNLM"/>
    </source>
</evidence>
<evidence type="ECO:0000313" key="3">
    <source>
        <dbReference type="Proteomes" id="UP000239872"/>
    </source>
</evidence>
<dbReference type="AlphaFoldDB" id="A0A2S7SZZ3"/>
<evidence type="ECO:0000256" key="1">
    <source>
        <dbReference type="SAM" id="SignalP"/>
    </source>
</evidence>
<dbReference type="RefSeq" id="WP_105037066.1">
    <property type="nucleotide sequence ID" value="NZ_PPSL01000001.1"/>
</dbReference>
<dbReference type="Pfam" id="PF11751">
    <property type="entry name" value="PorP_SprF"/>
    <property type="match status" value="1"/>
</dbReference>
<gene>
    <name evidence="2" type="ORF">CJD36_000010</name>
</gene>
<sequence length="318" mass="34928">MNHLNKLITTIILGLVSLSGYAQQDAGFSMYFFNPMSVNPAYAGSREALSGTLVARNQWVGMEGAPTTQSLTVHSALTNLKFGLGLQVYNDQAGPMHNTGINLTYAYHLPIGEKTKVSFGLTGMLNNISIGWSSINIEKPADPAFAGNATMSWAGDAGASIYLYRSRFYLGLSVNHLLQSRFGQTHSAGADLAKFYRQYYLTSGIVIPVNETINFRPSLLVKYVNAAPAVAEVDGTFIFYERLFVGAGYRAGKRINMPGADNMLIGIAEFEITKSLRIGYSYDYYLNQTGAYNSGTHEFMVGWDISRNKSKLSSPRFF</sequence>